<dbReference type="InterPro" id="IPR004370">
    <property type="entry name" value="4-OT-like_dom"/>
</dbReference>
<feature type="domain" description="4-oxalocrotonate tautomerase-like" evidence="4">
    <location>
        <begin position="2"/>
        <end position="58"/>
    </location>
</feature>
<dbReference type="PANTHER" id="PTHR35530">
    <property type="entry name" value="TAUTOMERASE-RELATED"/>
    <property type="match status" value="1"/>
</dbReference>
<name>A0ABW4NNP7_9LACT</name>
<dbReference type="EC" id="5.3.2.-" evidence="3"/>
<gene>
    <name evidence="5" type="ORF">ACFSBK_09280</name>
</gene>
<reference evidence="6" key="1">
    <citation type="journal article" date="2019" name="Int. J. Syst. Evol. Microbiol.">
        <title>The Global Catalogue of Microorganisms (GCM) 10K type strain sequencing project: providing services to taxonomists for standard genome sequencing and annotation.</title>
        <authorList>
            <consortium name="The Broad Institute Genomics Platform"/>
            <consortium name="The Broad Institute Genome Sequencing Center for Infectious Disease"/>
            <person name="Wu L."/>
            <person name="Ma J."/>
        </authorList>
    </citation>
    <scope>NUCLEOTIDE SEQUENCE [LARGE SCALE GENOMIC DNA]</scope>
    <source>
        <strain evidence="6">KCTC 42143</strain>
    </source>
</reference>
<dbReference type="Pfam" id="PF01361">
    <property type="entry name" value="Tautomerase"/>
    <property type="match status" value="1"/>
</dbReference>
<comment type="similarity">
    <text evidence="1 3">Belongs to the 4-oxalocrotonate tautomerase family.</text>
</comment>
<dbReference type="PANTHER" id="PTHR35530:SF1">
    <property type="entry name" value="2-HYDROXYMUCONATE TAUTOMERASE"/>
    <property type="match status" value="1"/>
</dbReference>
<dbReference type="Proteomes" id="UP001597285">
    <property type="component" value="Unassembled WGS sequence"/>
</dbReference>
<dbReference type="RefSeq" id="WP_058919775.1">
    <property type="nucleotide sequence ID" value="NZ_JBHSQC010000023.1"/>
</dbReference>
<keyword evidence="6" id="KW-1185">Reference proteome</keyword>
<dbReference type="InterPro" id="IPR018191">
    <property type="entry name" value="4-OT"/>
</dbReference>
<keyword evidence="2 3" id="KW-0413">Isomerase</keyword>
<evidence type="ECO:0000256" key="1">
    <source>
        <dbReference type="ARBA" id="ARBA00006723"/>
    </source>
</evidence>
<organism evidence="5 6">
    <name type="scientific">Carnobacterium antarcticum</name>
    <dbReference type="NCBI Taxonomy" id="2126436"/>
    <lineage>
        <taxon>Bacteria</taxon>
        <taxon>Bacillati</taxon>
        <taxon>Bacillota</taxon>
        <taxon>Bacilli</taxon>
        <taxon>Lactobacillales</taxon>
        <taxon>Carnobacteriaceae</taxon>
        <taxon>Carnobacterium</taxon>
    </lineage>
</organism>
<dbReference type="NCBIfam" id="TIGR00013">
    <property type="entry name" value="taut"/>
    <property type="match status" value="1"/>
</dbReference>
<evidence type="ECO:0000256" key="2">
    <source>
        <dbReference type="ARBA" id="ARBA00023235"/>
    </source>
</evidence>
<dbReference type="GO" id="GO:0016853">
    <property type="term" value="F:isomerase activity"/>
    <property type="evidence" value="ECO:0007669"/>
    <property type="project" value="UniProtKB-KW"/>
</dbReference>
<dbReference type="NCBIfam" id="NF002571">
    <property type="entry name" value="PRK02220.1"/>
    <property type="match status" value="1"/>
</dbReference>
<evidence type="ECO:0000256" key="3">
    <source>
        <dbReference type="RuleBase" id="RU362032"/>
    </source>
</evidence>
<accession>A0ABW4NNP7</accession>
<evidence type="ECO:0000259" key="4">
    <source>
        <dbReference type="Pfam" id="PF01361"/>
    </source>
</evidence>
<dbReference type="InterPro" id="IPR014347">
    <property type="entry name" value="Tautomerase/MIF_sf"/>
</dbReference>
<dbReference type="Gene3D" id="3.30.429.10">
    <property type="entry name" value="Macrophage Migration Inhibitory Factor"/>
    <property type="match status" value="1"/>
</dbReference>
<comment type="caution">
    <text evidence="5">The sequence shown here is derived from an EMBL/GenBank/DDBJ whole genome shotgun (WGS) entry which is preliminary data.</text>
</comment>
<dbReference type="SUPFAM" id="SSF55331">
    <property type="entry name" value="Tautomerase/MIF"/>
    <property type="match status" value="1"/>
</dbReference>
<dbReference type="EMBL" id="JBHUFF010000017">
    <property type="protein sequence ID" value="MFD1800039.1"/>
    <property type="molecule type" value="Genomic_DNA"/>
</dbReference>
<evidence type="ECO:0000313" key="5">
    <source>
        <dbReference type="EMBL" id="MFD1800039.1"/>
    </source>
</evidence>
<proteinExistence type="inferred from homology"/>
<sequence>MPFIHIELVEGRTAEQKANLVKEVTEAVVKNTGASKESVHVILNEMKKSNYAKGGELLG</sequence>
<protein>
    <recommendedName>
        <fullName evidence="3">Tautomerase</fullName>
        <ecNumber evidence="3">5.3.2.-</ecNumber>
    </recommendedName>
</protein>
<evidence type="ECO:0000313" key="6">
    <source>
        <dbReference type="Proteomes" id="UP001597285"/>
    </source>
</evidence>